<evidence type="ECO:0000256" key="13">
    <source>
        <dbReference type="ARBA" id="ARBA00031133"/>
    </source>
</evidence>
<dbReference type="GO" id="GO:0006281">
    <property type="term" value="P:DNA repair"/>
    <property type="evidence" value="ECO:0007669"/>
    <property type="project" value="UniProtKB-KW"/>
</dbReference>
<accession>A0A137P659</accession>
<dbReference type="GO" id="GO:0032777">
    <property type="term" value="C:piccolo histone acetyltransferase complex"/>
    <property type="evidence" value="ECO:0007669"/>
    <property type="project" value="EnsemblFungi"/>
</dbReference>
<dbReference type="Gene3D" id="1.10.10.10">
    <property type="entry name" value="Winged helix-like DNA-binding domain superfamily/Winged helix DNA-binding domain"/>
    <property type="match status" value="1"/>
</dbReference>
<dbReference type="GO" id="GO:0000183">
    <property type="term" value="P:rDNA heterochromatin formation"/>
    <property type="evidence" value="ECO:0007669"/>
    <property type="project" value="EnsemblFungi"/>
</dbReference>
<comment type="similarity">
    <text evidence="1">Belongs to the MYST (SAS/MOZ) family.</text>
</comment>
<dbReference type="InterPro" id="IPR050603">
    <property type="entry name" value="MYST_HAT"/>
</dbReference>
<dbReference type="FunFam" id="3.30.60.60:FF:000001">
    <property type="entry name" value="Histone acetyltransferase"/>
    <property type="match status" value="1"/>
</dbReference>
<dbReference type="OMA" id="DSPEGNN"/>
<dbReference type="InterPro" id="IPR036388">
    <property type="entry name" value="WH-like_DNA-bd_sf"/>
</dbReference>
<keyword evidence="10" id="KW-0804">Transcription</keyword>
<dbReference type="InterPro" id="IPR040706">
    <property type="entry name" value="Zf-MYST"/>
</dbReference>
<organism evidence="26 27">
    <name type="scientific">Conidiobolus coronatus (strain ATCC 28846 / CBS 209.66 / NRRL 28638)</name>
    <name type="common">Delacroixia coronata</name>
    <dbReference type="NCBI Taxonomy" id="796925"/>
    <lineage>
        <taxon>Eukaryota</taxon>
        <taxon>Fungi</taxon>
        <taxon>Fungi incertae sedis</taxon>
        <taxon>Zoopagomycota</taxon>
        <taxon>Entomophthoromycotina</taxon>
        <taxon>Entomophthoromycetes</taxon>
        <taxon>Entomophthorales</taxon>
        <taxon>Ancylistaceae</taxon>
        <taxon>Conidiobolus</taxon>
    </lineage>
</organism>
<reference evidence="26 27" key="1">
    <citation type="journal article" date="2015" name="Genome Biol. Evol.">
        <title>Phylogenomic analyses indicate that early fungi evolved digesting cell walls of algal ancestors of land plants.</title>
        <authorList>
            <person name="Chang Y."/>
            <person name="Wang S."/>
            <person name="Sekimoto S."/>
            <person name="Aerts A.L."/>
            <person name="Choi C."/>
            <person name="Clum A."/>
            <person name="LaButti K.M."/>
            <person name="Lindquist E.A."/>
            <person name="Yee Ngan C."/>
            <person name="Ohm R.A."/>
            <person name="Salamov A.A."/>
            <person name="Grigoriev I.V."/>
            <person name="Spatafora J.W."/>
            <person name="Berbee M.L."/>
        </authorList>
    </citation>
    <scope>NUCLEOTIDE SEQUENCE [LARGE SCALE GENOMIC DNA]</scope>
    <source>
        <strain evidence="26 27">NRRL 28638</strain>
    </source>
</reference>
<dbReference type="GO" id="GO:0035267">
    <property type="term" value="C:NuA4 histone acetyltransferase complex"/>
    <property type="evidence" value="ECO:0007669"/>
    <property type="project" value="EnsemblFungi"/>
</dbReference>
<evidence type="ECO:0000256" key="17">
    <source>
        <dbReference type="ARBA" id="ARBA00047787"/>
    </source>
</evidence>
<evidence type="ECO:0000256" key="24">
    <source>
        <dbReference type="SAM" id="MobiDB-lite"/>
    </source>
</evidence>
<keyword evidence="11" id="KW-0234">DNA repair</keyword>
<dbReference type="GO" id="GO:0140068">
    <property type="term" value="F:histone crotonyltransferase activity"/>
    <property type="evidence" value="ECO:0007669"/>
    <property type="project" value="EnsemblFungi"/>
</dbReference>
<evidence type="ECO:0000256" key="10">
    <source>
        <dbReference type="ARBA" id="ARBA00023163"/>
    </source>
</evidence>
<dbReference type="FunFam" id="1.10.10.10:FF:000526">
    <property type="entry name" value="Histone acetyltransferase"/>
    <property type="match status" value="1"/>
</dbReference>
<dbReference type="GO" id="GO:0016239">
    <property type="term" value="P:positive regulation of macroautophagy"/>
    <property type="evidence" value="ECO:0007669"/>
    <property type="project" value="EnsemblFungi"/>
</dbReference>
<dbReference type="GO" id="GO:0000786">
    <property type="term" value="C:nucleosome"/>
    <property type="evidence" value="ECO:0007669"/>
    <property type="project" value="EnsemblFungi"/>
</dbReference>
<evidence type="ECO:0000256" key="8">
    <source>
        <dbReference type="ARBA" id="ARBA00023015"/>
    </source>
</evidence>
<dbReference type="InterPro" id="IPR016197">
    <property type="entry name" value="Chromo-like_dom_sf"/>
</dbReference>
<evidence type="ECO:0000256" key="22">
    <source>
        <dbReference type="ARBA" id="ARBA00077673"/>
    </source>
</evidence>
<evidence type="ECO:0000256" key="3">
    <source>
        <dbReference type="ARBA" id="ARBA00022255"/>
    </source>
</evidence>
<dbReference type="GO" id="GO:0032968">
    <property type="term" value="P:positive regulation of transcription elongation by RNA polymerase II"/>
    <property type="evidence" value="ECO:0007669"/>
    <property type="project" value="EnsemblFungi"/>
</dbReference>
<comment type="catalytic activity">
    <reaction evidence="16">
        <text>(2E)-butenoyl-CoA + L-lysyl-[protein] = N(6)-(2E)-butenoyl-L-lysyl-[protein] + CoA + H(+)</text>
        <dbReference type="Rhea" id="RHEA:53908"/>
        <dbReference type="Rhea" id="RHEA-COMP:9752"/>
        <dbReference type="Rhea" id="RHEA-COMP:13707"/>
        <dbReference type="ChEBI" id="CHEBI:15378"/>
        <dbReference type="ChEBI" id="CHEBI:29969"/>
        <dbReference type="ChEBI" id="CHEBI:57287"/>
        <dbReference type="ChEBI" id="CHEBI:57332"/>
        <dbReference type="ChEBI" id="CHEBI:137954"/>
    </reaction>
    <physiologicalReaction direction="left-to-right" evidence="16">
        <dbReference type="Rhea" id="RHEA:53909"/>
    </physiologicalReaction>
</comment>
<evidence type="ECO:0000256" key="21">
    <source>
        <dbReference type="ARBA" id="ARBA00076782"/>
    </source>
</evidence>
<evidence type="ECO:0000256" key="7">
    <source>
        <dbReference type="ARBA" id="ARBA00022990"/>
    </source>
</evidence>
<keyword evidence="6" id="KW-0156">Chromatin regulator</keyword>
<evidence type="ECO:0000256" key="5">
    <source>
        <dbReference type="ARBA" id="ARBA00022763"/>
    </source>
</evidence>
<evidence type="ECO:0000256" key="11">
    <source>
        <dbReference type="ARBA" id="ARBA00023204"/>
    </source>
</evidence>
<keyword evidence="9" id="KW-0010">Activator</keyword>
<dbReference type="GO" id="GO:0006354">
    <property type="term" value="P:DNA-templated transcription elongation"/>
    <property type="evidence" value="ECO:0007669"/>
    <property type="project" value="EnsemblFungi"/>
</dbReference>
<gene>
    <name evidence="26" type="ORF">CONCODRAFT_30550</name>
</gene>
<evidence type="ECO:0000256" key="14">
    <source>
        <dbReference type="ARBA" id="ARBA00031553"/>
    </source>
</evidence>
<keyword evidence="4" id="KW-0808">Transferase</keyword>
<dbReference type="Gene3D" id="3.40.630.30">
    <property type="match status" value="1"/>
</dbReference>
<dbReference type="GO" id="GO:0003682">
    <property type="term" value="F:chromatin binding"/>
    <property type="evidence" value="ECO:0007669"/>
    <property type="project" value="TreeGrafter"/>
</dbReference>
<dbReference type="PANTHER" id="PTHR10615:SF218">
    <property type="entry name" value="HISTONE ACETYLTRANSFERASE ESA1"/>
    <property type="match status" value="1"/>
</dbReference>
<evidence type="ECO:0000256" key="23">
    <source>
        <dbReference type="PIRSR" id="PIRSR602717-51"/>
    </source>
</evidence>
<dbReference type="Pfam" id="PF17772">
    <property type="entry name" value="zf-MYST"/>
    <property type="match status" value="1"/>
</dbReference>
<keyword evidence="5" id="KW-0227">DNA damage</keyword>
<keyword evidence="7" id="KW-0007">Acetylation</keyword>
<dbReference type="InterPro" id="IPR002717">
    <property type="entry name" value="HAT_MYST-type"/>
</dbReference>
<evidence type="ECO:0000259" key="25">
    <source>
        <dbReference type="PROSITE" id="PS51726"/>
    </source>
</evidence>
<dbReference type="InterPro" id="IPR016181">
    <property type="entry name" value="Acyl_CoA_acyltransferase"/>
</dbReference>
<dbReference type="STRING" id="796925.A0A137P659"/>
<proteinExistence type="inferred from homology"/>
<dbReference type="CDD" id="cd04301">
    <property type="entry name" value="NAT_SF"/>
    <property type="match status" value="1"/>
</dbReference>
<protein>
    <recommendedName>
        <fullName evidence="3">Histone acetyltransferase ESA1</fullName>
        <ecNumber evidence="2">2.3.1.48</ecNumber>
    </recommendedName>
    <alternativeName>
        <fullName evidence="19">Histone acetyltransferase esa1</fullName>
    </alternativeName>
    <alternativeName>
        <fullName evidence="12 20">protein 2-hydroxyisobutyryltransferase ESA1</fullName>
    </alternativeName>
    <alternativeName>
        <fullName evidence="14 21">protein acetyltransferase ESA1</fullName>
    </alternativeName>
    <alternativeName>
        <fullName evidence="13 22">protein crotonyltransferase ESA1</fullName>
    </alternativeName>
</protein>
<evidence type="ECO:0000313" key="27">
    <source>
        <dbReference type="Proteomes" id="UP000070444"/>
    </source>
</evidence>
<feature type="domain" description="MYST-type HAT" evidence="25">
    <location>
        <begin position="126"/>
        <end position="396"/>
    </location>
</feature>
<dbReference type="Pfam" id="PF01853">
    <property type="entry name" value="MOZ_SAS"/>
    <property type="match status" value="1"/>
</dbReference>
<dbReference type="InterPro" id="IPR025995">
    <property type="entry name" value="Tudor-knot"/>
</dbReference>
<dbReference type="FunFam" id="3.40.630.30:FF:000002">
    <property type="entry name" value="Histone acetyltransferase"/>
    <property type="match status" value="1"/>
</dbReference>
<dbReference type="PROSITE" id="PS51726">
    <property type="entry name" value="MYST_HAT"/>
    <property type="match status" value="1"/>
</dbReference>
<dbReference type="GO" id="GO:0005634">
    <property type="term" value="C:nucleus"/>
    <property type="evidence" value="ECO:0007669"/>
    <property type="project" value="TreeGrafter"/>
</dbReference>
<feature type="non-terminal residue" evidence="26">
    <location>
        <position position="399"/>
    </location>
</feature>
<evidence type="ECO:0000256" key="1">
    <source>
        <dbReference type="ARBA" id="ARBA00010107"/>
    </source>
</evidence>
<sequence length="399" mass="46709">RPAQVLYIQNPTDTKKIRLYVHYHRFNKRLDEWVTIDRVDFGKGLEFPKPEAEGTPNRAKSTKKKAKSQQKKGRSNELIQQSLEDDYTDSETATETQGEEDDSSKKRKTPTRSGSMRASANTDNLAKVKNLNKLQIGAFEVETWYFSPYPEDFAFSELVYICEFCLSYYNDAFAYQRHCKKCTLLHPPGNEIYRDDEHSFFEIDGKKQRTYCENLCLLSKLFLDHKTLYYAIDPFLFYILTKRDEKGHHLVGYFSKEKNSPQNYNVACILTLPQYQRMGYGRYLIQFSYELSKIEKKTGSPEKPLSDLGLMGYRAYWYEVLINLLRNMQTATIDALSKETSITPEDIRTTLLEKEVLKTFKGNYVIYLKKEDLDKYSKLAKKKRINIDPSKIIWTPPLL</sequence>
<feature type="non-terminal residue" evidence="26">
    <location>
        <position position="1"/>
    </location>
</feature>
<evidence type="ECO:0000256" key="12">
    <source>
        <dbReference type="ARBA" id="ARBA00031065"/>
    </source>
</evidence>
<dbReference type="OrthoDB" id="787137at2759"/>
<evidence type="ECO:0000256" key="19">
    <source>
        <dbReference type="ARBA" id="ARBA00074445"/>
    </source>
</evidence>
<dbReference type="GO" id="GO:0010867">
    <property type="term" value="P:positive regulation of triglyceride biosynthetic process"/>
    <property type="evidence" value="ECO:0007669"/>
    <property type="project" value="EnsemblFungi"/>
</dbReference>
<dbReference type="EC" id="2.3.1.48" evidence="2"/>
<feature type="active site" description="Proton donor/acceptor" evidence="23">
    <location>
        <position position="302"/>
    </location>
</feature>
<dbReference type="PANTHER" id="PTHR10615">
    <property type="entry name" value="HISTONE ACETYLTRANSFERASE"/>
    <property type="match status" value="1"/>
</dbReference>
<dbReference type="AlphaFoldDB" id="A0A137P659"/>
<evidence type="ECO:0000256" key="15">
    <source>
        <dbReference type="ARBA" id="ARBA00047557"/>
    </source>
</evidence>
<evidence type="ECO:0000256" key="6">
    <source>
        <dbReference type="ARBA" id="ARBA00022853"/>
    </source>
</evidence>
<keyword evidence="27" id="KW-1185">Reference proteome</keyword>
<evidence type="ECO:0000256" key="20">
    <source>
        <dbReference type="ARBA" id="ARBA00075313"/>
    </source>
</evidence>
<feature type="region of interest" description="Disordered" evidence="24">
    <location>
        <begin position="44"/>
        <end position="122"/>
    </location>
</feature>
<dbReference type="GO" id="GO:0106226">
    <property type="term" value="F:peptide 2-hydroxyisobutyryltransferase activity"/>
    <property type="evidence" value="ECO:0007669"/>
    <property type="project" value="RHEA"/>
</dbReference>
<dbReference type="Gene3D" id="2.30.30.140">
    <property type="match status" value="1"/>
</dbReference>
<feature type="compositionally biased region" description="Basic residues" evidence="24">
    <location>
        <begin position="60"/>
        <end position="73"/>
    </location>
</feature>
<dbReference type="Proteomes" id="UP000070444">
    <property type="component" value="Unassembled WGS sequence"/>
</dbReference>
<keyword evidence="8" id="KW-0805">Transcription regulation</keyword>
<comment type="catalytic activity">
    <reaction evidence="17">
        <text>L-lysyl-[protein] + acetyl-CoA = N(6)-acetyl-L-lysyl-[protein] + CoA + H(+)</text>
        <dbReference type="Rhea" id="RHEA:45948"/>
        <dbReference type="Rhea" id="RHEA-COMP:9752"/>
        <dbReference type="Rhea" id="RHEA-COMP:10731"/>
        <dbReference type="ChEBI" id="CHEBI:15378"/>
        <dbReference type="ChEBI" id="CHEBI:29969"/>
        <dbReference type="ChEBI" id="CHEBI:57287"/>
        <dbReference type="ChEBI" id="CHEBI:57288"/>
        <dbReference type="ChEBI" id="CHEBI:61930"/>
    </reaction>
    <physiologicalReaction direction="left-to-right" evidence="17">
        <dbReference type="Rhea" id="RHEA:45949"/>
    </physiologicalReaction>
</comment>
<evidence type="ECO:0000256" key="16">
    <source>
        <dbReference type="ARBA" id="ARBA00047752"/>
    </source>
</evidence>
<dbReference type="GO" id="GO:0003712">
    <property type="term" value="F:transcription coregulator activity"/>
    <property type="evidence" value="ECO:0007669"/>
    <property type="project" value="EnsemblFungi"/>
</dbReference>
<evidence type="ECO:0000256" key="9">
    <source>
        <dbReference type="ARBA" id="ARBA00023159"/>
    </source>
</evidence>
<dbReference type="SUPFAM" id="SSF55729">
    <property type="entry name" value="Acyl-CoA N-acyltransferases (Nat)"/>
    <property type="match status" value="1"/>
</dbReference>
<comment type="catalytic activity">
    <reaction evidence="18">
        <text>L-lysyl-[histone] + acetyl-CoA = N(6)-acetyl-L-lysyl-[histone] + CoA + H(+)</text>
        <dbReference type="Rhea" id="RHEA:21992"/>
        <dbReference type="Rhea" id="RHEA-COMP:9845"/>
        <dbReference type="Rhea" id="RHEA-COMP:11338"/>
        <dbReference type="ChEBI" id="CHEBI:15378"/>
        <dbReference type="ChEBI" id="CHEBI:29969"/>
        <dbReference type="ChEBI" id="CHEBI:57287"/>
        <dbReference type="ChEBI" id="CHEBI:57288"/>
        <dbReference type="ChEBI" id="CHEBI:61930"/>
        <dbReference type="EC" id="2.3.1.48"/>
    </reaction>
    <physiologicalReaction direction="left-to-right" evidence="18">
        <dbReference type="Rhea" id="RHEA:21993"/>
    </physiologicalReaction>
</comment>
<evidence type="ECO:0000256" key="18">
    <source>
        <dbReference type="ARBA" id="ARBA00048940"/>
    </source>
</evidence>
<dbReference type="GO" id="GO:0051726">
    <property type="term" value="P:regulation of cell cycle"/>
    <property type="evidence" value="ECO:0007669"/>
    <property type="project" value="EnsemblFungi"/>
</dbReference>
<dbReference type="SUPFAM" id="SSF54160">
    <property type="entry name" value="Chromo domain-like"/>
    <property type="match status" value="1"/>
</dbReference>
<evidence type="ECO:0000256" key="4">
    <source>
        <dbReference type="ARBA" id="ARBA00022679"/>
    </source>
</evidence>
<evidence type="ECO:0000313" key="26">
    <source>
        <dbReference type="EMBL" id="KXN70485.1"/>
    </source>
</evidence>
<dbReference type="EMBL" id="KQ964501">
    <property type="protein sequence ID" value="KXN70485.1"/>
    <property type="molecule type" value="Genomic_DNA"/>
</dbReference>
<dbReference type="GO" id="GO:0010485">
    <property type="term" value="F:histone H4 acetyltransferase activity"/>
    <property type="evidence" value="ECO:0007669"/>
    <property type="project" value="EnsemblFungi"/>
</dbReference>
<evidence type="ECO:0000256" key="2">
    <source>
        <dbReference type="ARBA" id="ARBA00013184"/>
    </source>
</evidence>
<dbReference type="Pfam" id="PF11717">
    <property type="entry name" value="Tudor-knot"/>
    <property type="match status" value="1"/>
</dbReference>
<name>A0A137P659_CONC2</name>
<dbReference type="Gene3D" id="3.30.60.60">
    <property type="entry name" value="N-acetyl transferase-like"/>
    <property type="match status" value="1"/>
</dbReference>
<comment type="catalytic activity">
    <reaction evidence="15">
        <text>2-hydroxyisobutanoyl-CoA + L-lysyl-[protein] = N(6)-(2-hydroxyisobutanoyl)-L-lysyl-[protein] + CoA + H(+)</text>
        <dbReference type="Rhea" id="RHEA:24180"/>
        <dbReference type="Rhea" id="RHEA-COMP:9752"/>
        <dbReference type="Rhea" id="RHEA-COMP:15921"/>
        <dbReference type="ChEBI" id="CHEBI:15378"/>
        <dbReference type="ChEBI" id="CHEBI:29969"/>
        <dbReference type="ChEBI" id="CHEBI:57287"/>
        <dbReference type="ChEBI" id="CHEBI:131780"/>
        <dbReference type="ChEBI" id="CHEBI:144968"/>
    </reaction>
    <physiologicalReaction direction="left-to-right" evidence="15">
        <dbReference type="Rhea" id="RHEA:24181"/>
    </physiologicalReaction>
</comment>
<feature type="compositionally biased region" description="Polar residues" evidence="24">
    <location>
        <begin position="111"/>
        <end position="122"/>
    </location>
</feature>